<reference evidence="2 3" key="1">
    <citation type="submission" date="2018-02" db="EMBL/GenBank/DDBJ databases">
        <title>The genomes of Aspergillus section Nigri reveals drivers in fungal speciation.</title>
        <authorList>
            <consortium name="DOE Joint Genome Institute"/>
            <person name="Vesth T.C."/>
            <person name="Nybo J."/>
            <person name="Theobald S."/>
            <person name="Brandl J."/>
            <person name="Frisvad J.C."/>
            <person name="Nielsen K.F."/>
            <person name="Lyhne E.K."/>
            <person name="Kogle M.E."/>
            <person name="Kuo A."/>
            <person name="Riley R."/>
            <person name="Clum A."/>
            <person name="Nolan M."/>
            <person name="Lipzen A."/>
            <person name="Salamov A."/>
            <person name="Henrissat B."/>
            <person name="Wiebenga A."/>
            <person name="De vries R.P."/>
            <person name="Grigoriev I.V."/>
            <person name="Mortensen U.H."/>
            <person name="Andersen M.R."/>
            <person name="Baker S.E."/>
        </authorList>
    </citation>
    <scope>NUCLEOTIDE SEQUENCE [LARGE SCALE GENOMIC DNA]</scope>
    <source>
        <strain evidence="2 3">CBS 101889</strain>
    </source>
</reference>
<feature type="chain" id="PRO_5017212283" evidence="1">
    <location>
        <begin position="19"/>
        <end position="71"/>
    </location>
</feature>
<dbReference type="STRING" id="1450537.A0A395HQ91"/>
<evidence type="ECO:0000313" key="2">
    <source>
        <dbReference type="EMBL" id="RAL10122.1"/>
    </source>
</evidence>
<evidence type="ECO:0000256" key="1">
    <source>
        <dbReference type="SAM" id="SignalP"/>
    </source>
</evidence>
<dbReference type="GeneID" id="37201428"/>
<feature type="signal peptide" evidence="1">
    <location>
        <begin position="1"/>
        <end position="18"/>
    </location>
</feature>
<protein>
    <submittedName>
        <fullName evidence="2">Uncharacterized protein</fullName>
    </submittedName>
</protein>
<proteinExistence type="predicted"/>
<dbReference type="EMBL" id="KZ824297">
    <property type="protein sequence ID" value="RAL10122.1"/>
    <property type="molecule type" value="Genomic_DNA"/>
</dbReference>
<dbReference type="Proteomes" id="UP000248961">
    <property type="component" value="Unassembled WGS sequence"/>
</dbReference>
<dbReference type="AlphaFoldDB" id="A0A395HQ91"/>
<keyword evidence="3" id="KW-1185">Reference proteome</keyword>
<sequence>MHLSYILALLGATGITLGLPVSNDDQLESTSQEVDKRFYYITYAPEKRSEEAVDKRFYYTSYAPEKRDEEA</sequence>
<accession>A0A395HQ91</accession>
<dbReference type="RefSeq" id="XP_025549276.1">
    <property type="nucleotide sequence ID" value="XM_025697139.1"/>
</dbReference>
<organism evidence="2 3">
    <name type="scientific">Aspergillus homomorphus (strain CBS 101889)</name>
    <dbReference type="NCBI Taxonomy" id="1450537"/>
    <lineage>
        <taxon>Eukaryota</taxon>
        <taxon>Fungi</taxon>
        <taxon>Dikarya</taxon>
        <taxon>Ascomycota</taxon>
        <taxon>Pezizomycotina</taxon>
        <taxon>Eurotiomycetes</taxon>
        <taxon>Eurotiomycetidae</taxon>
        <taxon>Eurotiales</taxon>
        <taxon>Aspergillaceae</taxon>
        <taxon>Aspergillus</taxon>
        <taxon>Aspergillus subgen. Circumdati</taxon>
    </lineage>
</organism>
<name>A0A395HQ91_ASPHC</name>
<feature type="non-terminal residue" evidence="2">
    <location>
        <position position="71"/>
    </location>
</feature>
<evidence type="ECO:0000313" key="3">
    <source>
        <dbReference type="Proteomes" id="UP000248961"/>
    </source>
</evidence>
<keyword evidence="1" id="KW-0732">Signal</keyword>
<gene>
    <name evidence="2" type="ORF">BO97DRAFT_426647</name>
</gene>
<dbReference type="VEuPathDB" id="FungiDB:BO97DRAFT_426647"/>
<dbReference type="OrthoDB" id="4328771at2759"/>